<keyword evidence="8" id="KW-1185">Reference proteome</keyword>
<dbReference type="Proteomes" id="UP001497392">
    <property type="component" value="Unassembled WGS sequence"/>
</dbReference>
<comment type="subcellular location">
    <subcellularLocation>
        <location evidence="1">Membrane</location>
        <topology evidence="1">Multi-pass membrane protein</topology>
    </subcellularLocation>
</comment>
<dbReference type="PROSITE" id="PS50801">
    <property type="entry name" value="STAS"/>
    <property type="match status" value="1"/>
</dbReference>
<name>A0ABP1GBB0_9CHLO</name>
<feature type="transmembrane region" description="Helical" evidence="5">
    <location>
        <begin position="246"/>
        <end position="264"/>
    </location>
</feature>
<feature type="transmembrane region" description="Helical" evidence="5">
    <location>
        <begin position="126"/>
        <end position="146"/>
    </location>
</feature>
<feature type="transmembrane region" description="Helical" evidence="5">
    <location>
        <begin position="204"/>
        <end position="226"/>
    </location>
</feature>
<dbReference type="Pfam" id="PF01740">
    <property type="entry name" value="STAS"/>
    <property type="match status" value="1"/>
</dbReference>
<feature type="transmembrane region" description="Helical" evidence="5">
    <location>
        <begin position="332"/>
        <end position="355"/>
    </location>
</feature>
<accession>A0ABP1GBB0</accession>
<sequence>MVKQSGVHVSLGFYPEKVEDSQTQQQTGYSAQQILVLDKENPLLSSRCGCSWETVASYFPITRWIRHYNVRECLQADLISGLTVGVMAVPQSVSFAAMAGLPAAFGLYTAFVPVLAYCLMGSSRHLALGPVALVSLLLNTGLIKAVPGSDINENPNLPEDPELQDRFNRAAVQVTILVAILYLVLGALRLGFLCNMLSKPIISAFLTAGAIIISTSQVKYILGYNIPHVDRIQDLVYNLVANAHKFQWREFVMGVSWILLLLLIKNAPRYNKKLKVVGALGPITVAIVSITLTWAGHLRSRVGIKAVGHIDAGLPPFTVSWWLPLGDNWPRLLITAGLIGAVSLLEAISIAKALAEVNGDHVNADQELLGLGISNLAGAAFCAYPSTGSFARSAVQSTSGAKTGLAGLVNATLIGIVLLCLTPVFRHMPLNALAAIVITGVIGLLDFPRVIFLLRVSRMDCVVWLATFFGCLCISIDMGLAMGLSLGLVFLFVRTAFPKFAPLQRMPGSIAYRDAEIYKLQDKDASPHIVILRIQGPLCFANAARTKERILNLKDANEEGMKYLVLDGAAMDFMDATGLEVMQAILSKPPRGLRVVLADPSRDLLDILKRGGVLQQLGPDQLFVRVHDAVRHCEEMHNSSAGATNGFHQDGIASEAPLSYAAEPLLARNSMDFV</sequence>
<evidence type="ECO:0000313" key="7">
    <source>
        <dbReference type="EMBL" id="CAL5229476.1"/>
    </source>
</evidence>
<feature type="transmembrane region" description="Helical" evidence="5">
    <location>
        <begin position="170"/>
        <end position="192"/>
    </location>
</feature>
<keyword evidence="2 5" id="KW-0812">Transmembrane</keyword>
<dbReference type="CDD" id="cd07042">
    <property type="entry name" value="STAS_SulP_like_sulfate_transporter"/>
    <property type="match status" value="1"/>
</dbReference>
<evidence type="ECO:0000313" key="8">
    <source>
        <dbReference type="Proteomes" id="UP001497392"/>
    </source>
</evidence>
<feature type="transmembrane region" description="Helical" evidence="5">
    <location>
        <begin position="367"/>
        <end position="386"/>
    </location>
</feature>
<protein>
    <submittedName>
        <fullName evidence="7">G12804 protein</fullName>
    </submittedName>
</protein>
<dbReference type="InterPro" id="IPR036513">
    <property type="entry name" value="STAS_dom_sf"/>
</dbReference>
<reference evidence="7 8" key="1">
    <citation type="submission" date="2024-06" db="EMBL/GenBank/DDBJ databases">
        <authorList>
            <person name="Kraege A."/>
            <person name="Thomma B."/>
        </authorList>
    </citation>
    <scope>NUCLEOTIDE SEQUENCE [LARGE SCALE GENOMIC DNA]</scope>
</reference>
<feature type="transmembrane region" description="Helical" evidence="5">
    <location>
        <begin position="95"/>
        <end position="119"/>
    </location>
</feature>
<evidence type="ECO:0000256" key="4">
    <source>
        <dbReference type="ARBA" id="ARBA00023136"/>
    </source>
</evidence>
<keyword evidence="4 5" id="KW-0472">Membrane</keyword>
<feature type="domain" description="STAS" evidence="6">
    <location>
        <begin position="519"/>
        <end position="633"/>
    </location>
</feature>
<dbReference type="NCBIfam" id="TIGR00815">
    <property type="entry name" value="sulP"/>
    <property type="match status" value="1"/>
</dbReference>
<feature type="transmembrane region" description="Helical" evidence="5">
    <location>
        <begin position="276"/>
        <end position="295"/>
    </location>
</feature>
<dbReference type="Pfam" id="PF00916">
    <property type="entry name" value="Sulfate_transp"/>
    <property type="match status" value="1"/>
</dbReference>
<dbReference type="InterPro" id="IPR002645">
    <property type="entry name" value="STAS_dom"/>
</dbReference>
<evidence type="ECO:0000256" key="3">
    <source>
        <dbReference type="ARBA" id="ARBA00022989"/>
    </source>
</evidence>
<proteinExistence type="predicted"/>
<keyword evidence="3 5" id="KW-1133">Transmembrane helix</keyword>
<evidence type="ECO:0000256" key="2">
    <source>
        <dbReference type="ARBA" id="ARBA00022692"/>
    </source>
</evidence>
<evidence type="ECO:0000259" key="6">
    <source>
        <dbReference type="PROSITE" id="PS50801"/>
    </source>
</evidence>
<evidence type="ECO:0000256" key="5">
    <source>
        <dbReference type="SAM" id="Phobius"/>
    </source>
</evidence>
<dbReference type="PANTHER" id="PTHR11814">
    <property type="entry name" value="SULFATE TRANSPORTER"/>
    <property type="match status" value="1"/>
</dbReference>
<dbReference type="EMBL" id="CAXHTA020000020">
    <property type="protein sequence ID" value="CAL5229476.1"/>
    <property type="molecule type" value="Genomic_DNA"/>
</dbReference>
<dbReference type="InterPro" id="IPR011547">
    <property type="entry name" value="SLC26A/SulP_dom"/>
</dbReference>
<feature type="transmembrane region" description="Helical" evidence="5">
    <location>
        <begin position="432"/>
        <end position="452"/>
    </location>
</feature>
<dbReference type="SUPFAM" id="SSF52091">
    <property type="entry name" value="SpoIIaa-like"/>
    <property type="match status" value="1"/>
</dbReference>
<comment type="caution">
    <text evidence="7">The sequence shown here is derived from an EMBL/GenBank/DDBJ whole genome shotgun (WGS) entry which is preliminary data.</text>
</comment>
<feature type="transmembrane region" description="Helical" evidence="5">
    <location>
        <begin position="406"/>
        <end position="425"/>
    </location>
</feature>
<dbReference type="InterPro" id="IPR001902">
    <property type="entry name" value="SLC26A/SulP_fam"/>
</dbReference>
<feature type="transmembrane region" description="Helical" evidence="5">
    <location>
        <begin position="464"/>
        <end position="493"/>
    </location>
</feature>
<organism evidence="7 8">
    <name type="scientific">Coccomyxa viridis</name>
    <dbReference type="NCBI Taxonomy" id="1274662"/>
    <lineage>
        <taxon>Eukaryota</taxon>
        <taxon>Viridiplantae</taxon>
        <taxon>Chlorophyta</taxon>
        <taxon>core chlorophytes</taxon>
        <taxon>Trebouxiophyceae</taxon>
        <taxon>Trebouxiophyceae incertae sedis</taxon>
        <taxon>Coccomyxaceae</taxon>
        <taxon>Coccomyxa</taxon>
    </lineage>
</organism>
<dbReference type="Gene3D" id="3.30.750.24">
    <property type="entry name" value="STAS domain"/>
    <property type="match status" value="1"/>
</dbReference>
<gene>
    <name evidence="7" type="primary">g12804</name>
    <name evidence="7" type="ORF">VP750_LOCUS11382</name>
</gene>
<evidence type="ECO:0000256" key="1">
    <source>
        <dbReference type="ARBA" id="ARBA00004141"/>
    </source>
</evidence>